<evidence type="ECO:0000313" key="3">
    <source>
        <dbReference type="Proteomes" id="UP000199074"/>
    </source>
</evidence>
<reference evidence="2 3" key="1">
    <citation type="submission" date="2016-10" db="EMBL/GenBank/DDBJ databases">
        <authorList>
            <person name="de Groot N.N."/>
        </authorList>
    </citation>
    <scope>NUCLEOTIDE SEQUENCE [LARGE SCALE GENOMIC DNA]</scope>
    <source>
        <strain evidence="2 3">IPL20</strain>
    </source>
</reference>
<name>A0A1I7N1Z9_9HYPH</name>
<protein>
    <recommendedName>
        <fullName evidence="1">DUF4214 domain-containing protein</fullName>
    </recommendedName>
</protein>
<dbReference type="Pfam" id="PF13946">
    <property type="entry name" value="DUF4214"/>
    <property type="match status" value="1"/>
</dbReference>
<dbReference type="InterPro" id="IPR038255">
    <property type="entry name" value="PBS_linker_sf"/>
</dbReference>
<dbReference type="OrthoDB" id="8391763at2"/>
<dbReference type="AlphaFoldDB" id="A0A1I7N1Z9"/>
<evidence type="ECO:0000259" key="1">
    <source>
        <dbReference type="Pfam" id="PF13946"/>
    </source>
</evidence>
<dbReference type="EMBL" id="FPCK01000001">
    <property type="protein sequence ID" value="SFV28586.1"/>
    <property type="molecule type" value="Genomic_DNA"/>
</dbReference>
<feature type="domain" description="DUF4214" evidence="1">
    <location>
        <begin position="290"/>
        <end position="362"/>
    </location>
</feature>
<dbReference type="Gene3D" id="1.10.3130.20">
    <property type="entry name" value="Phycobilisome linker domain"/>
    <property type="match status" value="1"/>
</dbReference>
<sequence length="374" mass="39638">MGLLGSVLDLDKTLNGILGGGSGGSSGLLSPVTNLVANLTNIGGGSGTSGGIENLLDLELLNDKGVVQLTLLGKDIVVLPDNGGIIETDLLSDGDILGGLTGGITNIIELDGLLSDAGLLNLTGLLGDDGILSLDGILGEVLGLLGIILTPRDPNDPLDPDAPVDPKDFENQLIGTSAKDTFTMPQSSTYVDGRGNIDTANFARSAEGLSFAVGKDAVLFAEGDDIYYLRDVERINFFEGTLLLDTGAGENAGMAYRLYQAAFDRIPDAPGLEYWIGRLDSGNVSLTAIADSFIHSPEFIRTFGTKETVSNEKFVELLYTHTLARDFDQSGLDYWVERLDNNMTNRGDLLAFFSESEENQARVAEAIDNGIWLA</sequence>
<organism evidence="2 3">
    <name type="scientific">Devosia crocina</name>
    <dbReference type="NCBI Taxonomy" id="429728"/>
    <lineage>
        <taxon>Bacteria</taxon>
        <taxon>Pseudomonadati</taxon>
        <taxon>Pseudomonadota</taxon>
        <taxon>Alphaproteobacteria</taxon>
        <taxon>Hyphomicrobiales</taxon>
        <taxon>Devosiaceae</taxon>
        <taxon>Devosia</taxon>
    </lineage>
</organism>
<accession>A0A1I7N1Z9</accession>
<gene>
    <name evidence="2" type="ORF">SAMN05216456_0551</name>
</gene>
<evidence type="ECO:0000313" key="2">
    <source>
        <dbReference type="EMBL" id="SFV28586.1"/>
    </source>
</evidence>
<dbReference type="InterPro" id="IPR025282">
    <property type="entry name" value="DUF4214"/>
</dbReference>
<dbReference type="RefSeq" id="WP_092420595.1">
    <property type="nucleotide sequence ID" value="NZ_FPCK01000001.1"/>
</dbReference>
<dbReference type="Proteomes" id="UP000199074">
    <property type="component" value="Unassembled WGS sequence"/>
</dbReference>
<proteinExistence type="predicted"/>
<keyword evidence="3" id="KW-1185">Reference proteome</keyword>
<dbReference type="STRING" id="429728.SAMN05216456_0551"/>